<keyword evidence="2" id="KW-1185">Reference proteome</keyword>
<evidence type="ECO:0000313" key="1">
    <source>
        <dbReference type="EMBL" id="KAK0146207.1"/>
    </source>
</evidence>
<organism evidence="1 2">
    <name type="scientific">Merluccius polli</name>
    <name type="common">Benguela hake</name>
    <name type="synonym">Merluccius cadenati</name>
    <dbReference type="NCBI Taxonomy" id="89951"/>
    <lineage>
        <taxon>Eukaryota</taxon>
        <taxon>Metazoa</taxon>
        <taxon>Chordata</taxon>
        <taxon>Craniata</taxon>
        <taxon>Vertebrata</taxon>
        <taxon>Euteleostomi</taxon>
        <taxon>Actinopterygii</taxon>
        <taxon>Neopterygii</taxon>
        <taxon>Teleostei</taxon>
        <taxon>Neoteleostei</taxon>
        <taxon>Acanthomorphata</taxon>
        <taxon>Zeiogadaria</taxon>
        <taxon>Gadariae</taxon>
        <taxon>Gadiformes</taxon>
        <taxon>Gadoidei</taxon>
        <taxon>Merlucciidae</taxon>
        <taxon>Merluccius</taxon>
    </lineage>
</organism>
<gene>
    <name evidence="1" type="ORF">N1851_014489</name>
</gene>
<dbReference type="EMBL" id="JAOPHQ010002606">
    <property type="protein sequence ID" value="KAK0146207.1"/>
    <property type="molecule type" value="Genomic_DNA"/>
</dbReference>
<dbReference type="AlphaFoldDB" id="A0AA47MUC2"/>
<accession>A0AA47MUC2</accession>
<dbReference type="PANTHER" id="PTHR47510">
    <property type="entry name" value="REVERSE TRANSCRIPTASE DOMAIN-CONTAINING PROTEIN"/>
    <property type="match status" value="1"/>
</dbReference>
<evidence type="ECO:0008006" key="3">
    <source>
        <dbReference type="Google" id="ProtNLM"/>
    </source>
</evidence>
<dbReference type="PANTHER" id="PTHR47510:SF3">
    <property type="entry name" value="ENDO_EXONUCLEASE_PHOSPHATASE DOMAIN-CONTAINING PROTEIN"/>
    <property type="match status" value="1"/>
</dbReference>
<comment type="caution">
    <text evidence="1">The sequence shown here is derived from an EMBL/GenBank/DDBJ whole genome shotgun (WGS) entry which is preliminary data.</text>
</comment>
<reference evidence="1" key="1">
    <citation type="journal article" date="2023" name="Front. Mar. Sci.">
        <title>A new Merluccius polli reference genome to investigate the effects of global change in West African waters.</title>
        <authorList>
            <person name="Mateo J.L."/>
            <person name="Blanco-Fernandez C."/>
            <person name="Garcia-Vazquez E."/>
            <person name="Machado-Schiaffino G."/>
        </authorList>
    </citation>
    <scope>NUCLEOTIDE SEQUENCE</scope>
    <source>
        <strain evidence="1">C29</strain>
        <tissue evidence="1">Fin</tissue>
    </source>
</reference>
<name>A0AA47MUC2_MERPO</name>
<sequence length="223" mass="24393">MHIVGSLDFLSCQLRLMGKVGCLNLKANLVVCSPTQPESNQSDSGQPAPQICNDNLNSFFARFEATNNTSPQKTPPPAHDQALCLSAASVKRSVSTINPRKATSQADCTEELKDVFTDIFNTSLSQAAVPSHFKATIIIPVPKKPAPFCFNDYHPVALTPIIMKCFERLVMSHIKSILPPTLDPFQFAYQAKHSTEDAICSAVHPALTHLDTTNSCENAFHRL</sequence>
<proteinExistence type="predicted"/>
<dbReference type="Proteomes" id="UP001174136">
    <property type="component" value="Unassembled WGS sequence"/>
</dbReference>
<protein>
    <recommendedName>
        <fullName evidence="3">Reverse transcriptase domain-containing protein</fullName>
    </recommendedName>
</protein>
<evidence type="ECO:0000313" key="2">
    <source>
        <dbReference type="Proteomes" id="UP001174136"/>
    </source>
</evidence>